<sequence length="638" mass="67803">ARGGGRGRRRLPGGPAVQGGAGLPGVAAPGAGLDGVPGAVPWRERAAGEAGPPFFVEIRYLAGAGGDSEASAGAAAAWDNAEQELRKVSTRLEEWAALSRAGAAQFDAQSYSAFRSILDRMYEMISDFTRSMAEDLGGLLRAPNFLPREMFPDPPGARPPGAGLASSVFADSPRGRSLRHGFLEALRRPVPPLAQPAFSPGFEECAELPPARTPAGLPPEFLDAPAAWAHRDVSGGSRRVASPMQPAAGGGAAHPALGPLHLEVSPYVLSPSPECGSKEVAYDPSHCLLDQGWAGYFFQMNPLPPYNFTVVYAGKPLGPGVRMPQMDVHSIDVPSMDTQWSSLVSTFKSMNHHSPDTLFVSPLLGNCLILDRLLGTGSVRPKLIYAPINPLAAPPAEDTPNLVQWWSAHAQDFFDQLTGQWQTTNVNHVPVTTSIWQAQCSLASTDKILHKHGYRLLHVEHTYARMQLRHKGRRPPRPLRRRAVRVLPAVPRAPLRAHGGRARAADAPGGRALHHRGDRRRPVRPHALAGKPLGAAQLAPRLPGLGLPRGPVASRPRAHRRGFREPRVAGDAPEVQGGPRGVGRAGQQDGAGLLGGLPRHDTLEVGARLPGAGAGELRVRHDAGHRLVLSGRPGGGSV</sequence>
<keyword evidence="3" id="KW-1185">Reference proteome</keyword>
<dbReference type="EMBL" id="CAUYUJ010002363">
    <property type="protein sequence ID" value="CAK0800446.1"/>
    <property type="molecule type" value="Genomic_DNA"/>
</dbReference>
<evidence type="ECO:0000313" key="2">
    <source>
        <dbReference type="EMBL" id="CAK0800446.1"/>
    </source>
</evidence>
<evidence type="ECO:0008006" key="4">
    <source>
        <dbReference type="Google" id="ProtNLM"/>
    </source>
</evidence>
<accession>A0ABN9Q3Z1</accession>
<comment type="caution">
    <text evidence="2">The sequence shown here is derived from an EMBL/GenBank/DDBJ whole genome shotgun (WGS) entry which is preliminary data.</text>
</comment>
<feature type="region of interest" description="Disordered" evidence="1">
    <location>
        <begin position="497"/>
        <end position="599"/>
    </location>
</feature>
<reference evidence="2" key="1">
    <citation type="submission" date="2023-10" db="EMBL/GenBank/DDBJ databases">
        <authorList>
            <person name="Chen Y."/>
            <person name="Shah S."/>
            <person name="Dougan E. K."/>
            <person name="Thang M."/>
            <person name="Chan C."/>
        </authorList>
    </citation>
    <scope>NUCLEOTIDE SEQUENCE [LARGE SCALE GENOMIC DNA]</scope>
</reference>
<gene>
    <name evidence="2" type="ORF">PCOR1329_LOCUS8598</name>
</gene>
<dbReference type="Proteomes" id="UP001189429">
    <property type="component" value="Unassembled WGS sequence"/>
</dbReference>
<feature type="region of interest" description="Disordered" evidence="1">
    <location>
        <begin position="1"/>
        <end position="23"/>
    </location>
</feature>
<feature type="compositionally biased region" description="Basic residues" evidence="1">
    <location>
        <begin position="1"/>
        <end position="11"/>
    </location>
</feature>
<feature type="non-terminal residue" evidence="2">
    <location>
        <position position="1"/>
    </location>
</feature>
<evidence type="ECO:0000256" key="1">
    <source>
        <dbReference type="SAM" id="MobiDB-lite"/>
    </source>
</evidence>
<proteinExistence type="predicted"/>
<organism evidence="2 3">
    <name type="scientific">Prorocentrum cordatum</name>
    <dbReference type="NCBI Taxonomy" id="2364126"/>
    <lineage>
        <taxon>Eukaryota</taxon>
        <taxon>Sar</taxon>
        <taxon>Alveolata</taxon>
        <taxon>Dinophyceae</taxon>
        <taxon>Prorocentrales</taxon>
        <taxon>Prorocentraceae</taxon>
        <taxon>Prorocentrum</taxon>
    </lineage>
</organism>
<protein>
    <recommendedName>
        <fullName evidence="4">Phospholipase B-like</fullName>
    </recommendedName>
</protein>
<evidence type="ECO:0000313" key="3">
    <source>
        <dbReference type="Proteomes" id="UP001189429"/>
    </source>
</evidence>
<name>A0ABN9Q3Z1_9DINO</name>
<feature type="compositionally biased region" description="Basic residues" evidence="1">
    <location>
        <begin position="512"/>
        <end position="524"/>
    </location>
</feature>
<feature type="compositionally biased region" description="Low complexity" evidence="1">
    <location>
        <begin position="532"/>
        <end position="551"/>
    </location>
</feature>